<dbReference type="InterPro" id="IPR036051">
    <property type="entry name" value="KRAB_dom_sf"/>
</dbReference>
<dbReference type="Gene3D" id="6.10.140.140">
    <property type="match status" value="1"/>
</dbReference>
<dbReference type="SUPFAM" id="SSF109640">
    <property type="entry name" value="KRAB domain (Kruppel-associated box)"/>
    <property type="match status" value="1"/>
</dbReference>
<feature type="domain" description="KRAB" evidence="1">
    <location>
        <begin position="4"/>
        <end position="75"/>
    </location>
</feature>
<reference evidence="2" key="3">
    <citation type="submission" date="2025-09" db="UniProtKB">
        <authorList>
            <consortium name="Ensembl"/>
        </authorList>
    </citation>
    <scope>IDENTIFICATION</scope>
</reference>
<reference evidence="2 3" key="1">
    <citation type="submission" date="2016-06" db="EMBL/GenBank/DDBJ databases">
        <title>Genome of Rhinopithecus bieti.</title>
        <authorList>
            <person name="Wu"/>
            <person name="C.-I. and Zhang"/>
            <person name="Y."/>
        </authorList>
    </citation>
    <scope>NUCLEOTIDE SEQUENCE</scope>
</reference>
<evidence type="ECO:0000313" key="2">
    <source>
        <dbReference type="Ensembl" id="ENSRBIP00000026353.1"/>
    </source>
</evidence>
<name>A0A2K6LS61_RHIBE</name>
<accession>A0A2K6LS61</accession>
<evidence type="ECO:0000259" key="1">
    <source>
        <dbReference type="PROSITE" id="PS50805"/>
    </source>
</evidence>
<dbReference type="InterPro" id="IPR050169">
    <property type="entry name" value="Krueppel_C2H2_ZnF"/>
</dbReference>
<dbReference type="PANTHER" id="PTHR23232">
    <property type="entry name" value="KRAB DOMAIN C2H2 ZINC FINGER"/>
    <property type="match status" value="1"/>
</dbReference>
<sequence length="112" mass="13302">MGLLTFRDVAIEFSLEEWQCLDTAQRNLYKNVILENYRNLVFLGIAVSKPDLITCLEQEKEPLTMQRHEMVDEPPVMCSHFAQEFWPEQNIKDSFEKVALRRYENVEMIIFS</sequence>
<organism evidence="2 3">
    <name type="scientific">Rhinopithecus bieti</name>
    <name type="common">Black snub-nosed monkey</name>
    <name type="synonym">Pygathrix bieti</name>
    <dbReference type="NCBI Taxonomy" id="61621"/>
    <lineage>
        <taxon>Eukaryota</taxon>
        <taxon>Metazoa</taxon>
        <taxon>Chordata</taxon>
        <taxon>Craniata</taxon>
        <taxon>Vertebrata</taxon>
        <taxon>Euteleostomi</taxon>
        <taxon>Mammalia</taxon>
        <taxon>Eutheria</taxon>
        <taxon>Euarchontoglires</taxon>
        <taxon>Primates</taxon>
        <taxon>Haplorrhini</taxon>
        <taxon>Catarrhini</taxon>
        <taxon>Cercopithecidae</taxon>
        <taxon>Colobinae</taxon>
        <taxon>Rhinopithecus</taxon>
    </lineage>
</organism>
<dbReference type="AlphaFoldDB" id="A0A2K6LS61"/>
<keyword evidence="3" id="KW-1185">Reference proteome</keyword>
<protein>
    <submittedName>
        <fullName evidence="2">Zinc finger protein 675</fullName>
    </submittedName>
</protein>
<evidence type="ECO:0000313" key="3">
    <source>
        <dbReference type="Proteomes" id="UP000233180"/>
    </source>
</evidence>
<dbReference type="Ensembl" id="ENSRBIT00000050268.1">
    <property type="protein sequence ID" value="ENSRBIP00000026353.1"/>
    <property type="gene ID" value="ENSRBIG00000037060.1"/>
</dbReference>
<dbReference type="Pfam" id="PF01352">
    <property type="entry name" value="KRAB"/>
    <property type="match status" value="1"/>
</dbReference>
<dbReference type="PANTHER" id="PTHR23232:SF85">
    <property type="entry name" value="KRAB DOMAIN-CONTAINING PROTEIN"/>
    <property type="match status" value="1"/>
</dbReference>
<dbReference type="GeneTree" id="ENSGT01150000286936"/>
<dbReference type="CDD" id="cd07765">
    <property type="entry name" value="KRAB_A-box"/>
    <property type="match status" value="1"/>
</dbReference>
<proteinExistence type="predicted"/>
<dbReference type="PROSITE" id="PS50805">
    <property type="entry name" value="KRAB"/>
    <property type="match status" value="1"/>
</dbReference>
<dbReference type="SMART" id="SM00349">
    <property type="entry name" value="KRAB"/>
    <property type="match status" value="1"/>
</dbReference>
<dbReference type="GO" id="GO:0006355">
    <property type="term" value="P:regulation of DNA-templated transcription"/>
    <property type="evidence" value="ECO:0007669"/>
    <property type="project" value="InterPro"/>
</dbReference>
<dbReference type="InterPro" id="IPR001909">
    <property type="entry name" value="KRAB"/>
</dbReference>
<reference evidence="2" key="2">
    <citation type="submission" date="2025-08" db="UniProtKB">
        <authorList>
            <consortium name="Ensembl"/>
        </authorList>
    </citation>
    <scope>IDENTIFICATION</scope>
</reference>
<dbReference type="Proteomes" id="UP000233180">
    <property type="component" value="Unassembled WGS sequence"/>
</dbReference>